<proteinExistence type="predicted"/>
<reference evidence="1 2" key="1">
    <citation type="submission" date="2019-09" db="EMBL/GenBank/DDBJ databases">
        <authorList>
            <person name="Chandra G."/>
            <person name="Truman W A."/>
        </authorList>
    </citation>
    <scope>NUCLEOTIDE SEQUENCE [LARGE SCALE GENOMIC DNA]</scope>
    <source>
        <strain evidence="1">PS685</strain>
    </source>
</reference>
<accession>A0A5E6ZHH1</accession>
<dbReference type="EMBL" id="CABVHO010000114">
    <property type="protein sequence ID" value="VVN65932.1"/>
    <property type="molecule type" value="Genomic_DNA"/>
</dbReference>
<evidence type="ECO:0000313" key="2">
    <source>
        <dbReference type="Proteomes" id="UP000326437"/>
    </source>
</evidence>
<gene>
    <name evidence="1" type="ORF">PS685_04732</name>
</gene>
<evidence type="ECO:0000313" key="1">
    <source>
        <dbReference type="EMBL" id="VVN65932.1"/>
    </source>
</evidence>
<sequence>MDHHLDLFRACIKQPAGLDQLQAFVHHAGRIYRNLAPHRPIGMSTGLIRRDVFKLCQRRLTEWTTRGCQQNPTNTDITQATGKVPRQALENRVVFAVDGQQYRTAATHGLHKQVAGHHQRFFVGQQDLLAGIDRRQCRAQACGTDNCRHHRIHFRSRRNLTQALLTYQYFGIEPGCAQIRL</sequence>
<dbReference type="Proteomes" id="UP000326437">
    <property type="component" value="Unassembled WGS sequence"/>
</dbReference>
<dbReference type="AlphaFoldDB" id="A0A5E6ZHH1"/>
<organism evidence="1 2">
    <name type="scientific">Pseudomonas fluorescens</name>
    <dbReference type="NCBI Taxonomy" id="294"/>
    <lineage>
        <taxon>Bacteria</taxon>
        <taxon>Pseudomonadati</taxon>
        <taxon>Pseudomonadota</taxon>
        <taxon>Gammaproteobacteria</taxon>
        <taxon>Pseudomonadales</taxon>
        <taxon>Pseudomonadaceae</taxon>
        <taxon>Pseudomonas</taxon>
    </lineage>
</organism>
<name>A0A5E6ZHH1_PSEFL</name>
<protein>
    <submittedName>
        <fullName evidence="1">Uncharacterized protein</fullName>
    </submittedName>
</protein>